<dbReference type="Pfam" id="PF00126">
    <property type="entry name" value="HTH_1"/>
    <property type="match status" value="1"/>
</dbReference>
<dbReference type="FunFam" id="1.10.10.10:FF:000001">
    <property type="entry name" value="LysR family transcriptional regulator"/>
    <property type="match status" value="1"/>
</dbReference>
<sequence length="305" mass="33912">MKDTRLAIDRIELLQTFVRIVESGSLSAAAERLDTTQPTVSRRLQALERHFGVRLLRRSTHAATLTPDGERCLTMARSLIDEWDAMQEELRGSRLAASGTLKVQVPHALGQEQLVAPLAQFLRAHPEVRVEWLLGDRPPDFAGEGIDCAVQVGEVTDPNVVAVPLYELPRIVIGAPALLGRHPPRTPEQLRELPWLALQTFYRDRVVLHPVGGGTAQRFDIRPRLRTDSLYALRSAVLAGLGVAIVSAWLVTDDLRDGRLVHLAPGWRAEPLPVQLVYPPARFQAARLRRFLEVVKAYGQSLAAR</sequence>
<dbReference type="PROSITE" id="PS50931">
    <property type="entry name" value="HTH_LYSR"/>
    <property type="match status" value="1"/>
</dbReference>
<dbReference type="InterPro" id="IPR005119">
    <property type="entry name" value="LysR_subst-bd"/>
</dbReference>
<evidence type="ECO:0000313" key="7">
    <source>
        <dbReference type="EMBL" id="CDN87878.1"/>
    </source>
</evidence>
<dbReference type="RefSeq" id="WP_009520371.1">
    <property type="nucleotide sequence ID" value="NZ_CCAE010000016.1"/>
</dbReference>
<dbReference type="EMBL" id="CCAE010000016">
    <property type="protein sequence ID" value="CDN87878.1"/>
    <property type="molecule type" value="Genomic_DNA"/>
</dbReference>
<reference evidence="8" key="2">
    <citation type="submission" date="2014-11" db="EMBL/GenBank/DDBJ databases">
        <title>Draft genome sequence of Hydrogenophaga intermedia S1.</title>
        <authorList>
            <person name="Gan H.M."/>
            <person name="Chew T.H."/>
            <person name="Stolz A."/>
        </authorList>
    </citation>
    <scope>NUCLEOTIDE SEQUENCE [LARGE SCALE GENOMIC DNA]</scope>
    <source>
        <strain evidence="8">S1</strain>
    </source>
</reference>
<gene>
    <name evidence="7" type="ORF">BN948_02306</name>
</gene>
<evidence type="ECO:0000256" key="4">
    <source>
        <dbReference type="ARBA" id="ARBA00023163"/>
    </source>
</evidence>
<keyword evidence="3" id="KW-0238">DNA-binding</keyword>
<dbReference type="CDD" id="cd08422">
    <property type="entry name" value="PBP2_CrgA_like"/>
    <property type="match status" value="1"/>
</dbReference>
<evidence type="ECO:0000256" key="3">
    <source>
        <dbReference type="ARBA" id="ARBA00023125"/>
    </source>
</evidence>
<reference evidence="8" key="1">
    <citation type="submission" date="2014-02" db="EMBL/GenBank/DDBJ databases">
        <authorList>
            <person name="Gan H."/>
        </authorList>
    </citation>
    <scope>NUCLEOTIDE SEQUENCE [LARGE SCALE GENOMIC DNA]</scope>
    <source>
        <strain evidence="8">S1</strain>
    </source>
</reference>
<keyword evidence="2" id="KW-0805">Transcription regulation</keyword>
<dbReference type="AlphaFoldDB" id="A0A1L1PD14"/>
<protein>
    <submittedName>
        <fullName evidence="7">LysR family transcriptional regulator</fullName>
    </submittedName>
</protein>
<feature type="domain" description="HTH lysR-type" evidence="6">
    <location>
        <begin position="9"/>
        <end position="66"/>
    </location>
</feature>
<dbReference type="PANTHER" id="PTHR30537:SF5">
    <property type="entry name" value="HTH-TYPE TRANSCRIPTIONAL ACTIVATOR TTDR-RELATED"/>
    <property type="match status" value="1"/>
</dbReference>
<keyword evidence="5" id="KW-0472">Membrane</keyword>
<dbReference type="InterPro" id="IPR000847">
    <property type="entry name" value="LysR_HTH_N"/>
</dbReference>
<evidence type="ECO:0000256" key="1">
    <source>
        <dbReference type="ARBA" id="ARBA00009437"/>
    </source>
</evidence>
<keyword evidence="8" id="KW-1185">Reference proteome</keyword>
<evidence type="ECO:0000313" key="8">
    <source>
        <dbReference type="Proteomes" id="UP000028878"/>
    </source>
</evidence>
<dbReference type="Gene3D" id="1.10.10.10">
    <property type="entry name" value="Winged helix-like DNA-binding domain superfamily/Winged helix DNA-binding domain"/>
    <property type="match status" value="1"/>
</dbReference>
<accession>A0A1L1PD14</accession>
<dbReference type="GO" id="GO:0003700">
    <property type="term" value="F:DNA-binding transcription factor activity"/>
    <property type="evidence" value="ECO:0007669"/>
    <property type="project" value="InterPro"/>
</dbReference>
<keyword evidence="5" id="KW-0812">Transmembrane</keyword>
<evidence type="ECO:0000256" key="5">
    <source>
        <dbReference type="SAM" id="Phobius"/>
    </source>
</evidence>
<evidence type="ECO:0000259" key="6">
    <source>
        <dbReference type="PROSITE" id="PS50931"/>
    </source>
</evidence>
<keyword evidence="5" id="KW-1133">Transmembrane helix</keyword>
<comment type="similarity">
    <text evidence="1">Belongs to the LysR transcriptional regulatory family.</text>
</comment>
<dbReference type="Proteomes" id="UP000028878">
    <property type="component" value="Unassembled WGS sequence"/>
</dbReference>
<evidence type="ECO:0000256" key="2">
    <source>
        <dbReference type="ARBA" id="ARBA00023015"/>
    </source>
</evidence>
<dbReference type="Pfam" id="PF03466">
    <property type="entry name" value="LysR_substrate"/>
    <property type="match status" value="1"/>
</dbReference>
<dbReference type="InterPro" id="IPR058163">
    <property type="entry name" value="LysR-type_TF_proteobact-type"/>
</dbReference>
<dbReference type="GO" id="GO:0006351">
    <property type="term" value="P:DNA-templated transcription"/>
    <property type="evidence" value="ECO:0007669"/>
    <property type="project" value="TreeGrafter"/>
</dbReference>
<dbReference type="InterPro" id="IPR036390">
    <property type="entry name" value="WH_DNA-bd_sf"/>
</dbReference>
<dbReference type="Gene3D" id="3.40.190.290">
    <property type="match status" value="1"/>
</dbReference>
<name>A0A1L1PD14_HYDIT</name>
<dbReference type="SUPFAM" id="SSF46785">
    <property type="entry name" value="Winged helix' DNA-binding domain"/>
    <property type="match status" value="1"/>
</dbReference>
<dbReference type="SUPFAM" id="SSF53850">
    <property type="entry name" value="Periplasmic binding protein-like II"/>
    <property type="match status" value="1"/>
</dbReference>
<proteinExistence type="inferred from homology"/>
<organism evidence="7 8">
    <name type="scientific">Hydrogenophaga intermedia</name>
    <dbReference type="NCBI Taxonomy" id="65786"/>
    <lineage>
        <taxon>Bacteria</taxon>
        <taxon>Pseudomonadati</taxon>
        <taxon>Pseudomonadota</taxon>
        <taxon>Betaproteobacteria</taxon>
        <taxon>Burkholderiales</taxon>
        <taxon>Comamonadaceae</taxon>
        <taxon>Hydrogenophaga</taxon>
    </lineage>
</organism>
<dbReference type="GO" id="GO:0043565">
    <property type="term" value="F:sequence-specific DNA binding"/>
    <property type="evidence" value="ECO:0007669"/>
    <property type="project" value="TreeGrafter"/>
</dbReference>
<feature type="transmembrane region" description="Helical" evidence="5">
    <location>
        <begin position="231"/>
        <end position="251"/>
    </location>
</feature>
<dbReference type="PANTHER" id="PTHR30537">
    <property type="entry name" value="HTH-TYPE TRANSCRIPTIONAL REGULATOR"/>
    <property type="match status" value="1"/>
</dbReference>
<dbReference type="PRINTS" id="PR00039">
    <property type="entry name" value="HTHLYSR"/>
</dbReference>
<keyword evidence="4" id="KW-0804">Transcription</keyword>
<dbReference type="InterPro" id="IPR036388">
    <property type="entry name" value="WH-like_DNA-bd_sf"/>
</dbReference>